<comment type="similarity">
    <text evidence="1 2">Belongs to the UPF0102 family.</text>
</comment>
<dbReference type="InterPro" id="IPR003509">
    <property type="entry name" value="UPF0102_YraN-like"/>
</dbReference>
<dbReference type="PANTHER" id="PTHR34039:SF1">
    <property type="entry name" value="UPF0102 PROTEIN YRAN"/>
    <property type="match status" value="1"/>
</dbReference>
<evidence type="ECO:0000313" key="4">
    <source>
        <dbReference type="Proteomes" id="UP000195667"/>
    </source>
</evidence>
<reference evidence="4" key="1">
    <citation type="submission" date="2017-02" db="EMBL/GenBank/DDBJ databases">
        <authorList>
            <person name="Daims H."/>
        </authorList>
    </citation>
    <scope>NUCLEOTIDE SEQUENCE [LARGE SCALE GENOMIC DNA]</scope>
</reference>
<organism evidence="3 4">
    <name type="scientific">Crenothrix polyspora</name>
    <dbReference type="NCBI Taxonomy" id="360316"/>
    <lineage>
        <taxon>Bacteria</taxon>
        <taxon>Pseudomonadati</taxon>
        <taxon>Pseudomonadota</taxon>
        <taxon>Gammaproteobacteria</taxon>
        <taxon>Methylococcales</taxon>
        <taxon>Crenotrichaceae</taxon>
        <taxon>Crenothrix</taxon>
    </lineage>
</organism>
<evidence type="ECO:0000256" key="1">
    <source>
        <dbReference type="ARBA" id="ARBA00006738"/>
    </source>
</evidence>
<evidence type="ECO:0000313" key="3">
    <source>
        <dbReference type="EMBL" id="SJM95135.1"/>
    </source>
</evidence>
<dbReference type="Gene3D" id="3.40.1350.10">
    <property type="match status" value="1"/>
</dbReference>
<sequence length="136" mass="15425">MPNLLLGSLNLGALLAVPIEPYKKPQHLIRGEAAEEQAHQFLLNNGLTAVCRNYRCQYGELDLIMTDHNSLVIIEVRFRNNNTYGSALESITPRKQARLIATTQHYLSHHKTEQRIRFDVIALSGDGSLQWIKNAF</sequence>
<dbReference type="SUPFAM" id="SSF52980">
    <property type="entry name" value="Restriction endonuclease-like"/>
    <property type="match status" value="1"/>
</dbReference>
<dbReference type="EMBL" id="FUKI01000142">
    <property type="protein sequence ID" value="SJM95135.1"/>
    <property type="molecule type" value="Genomic_DNA"/>
</dbReference>
<dbReference type="HAMAP" id="MF_00048">
    <property type="entry name" value="UPF0102"/>
    <property type="match status" value="1"/>
</dbReference>
<keyword evidence="4" id="KW-1185">Reference proteome</keyword>
<proteinExistence type="inferred from homology"/>
<accession>A0A1R4HFZ1</accession>
<evidence type="ECO:0000256" key="2">
    <source>
        <dbReference type="HAMAP-Rule" id="MF_00048"/>
    </source>
</evidence>
<dbReference type="Proteomes" id="UP000195667">
    <property type="component" value="Unassembled WGS sequence"/>
</dbReference>
<dbReference type="GO" id="GO:0003676">
    <property type="term" value="F:nucleic acid binding"/>
    <property type="evidence" value="ECO:0007669"/>
    <property type="project" value="InterPro"/>
</dbReference>
<dbReference type="InterPro" id="IPR011335">
    <property type="entry name" value="Restrct_endonuc-II-like"/>
</dbReference>
<dbReference type="AlphaFoldDB" id="A0A1R4HFZ1"/>
<dbReference type="PANTHER" id="PTHR34039">
    <property type="entry name" value="UPF0102 PROTEIN YRAN"/>
    <property type="match status" value="1"/>
</dbReference>
<dbReference type="Pfam" id="PF02021">
    <property type="entry name" value="UPF0102"/>
    <property type="match status" value="1"/>
</dbReference>
<name>A0A1R4HFZ1_9GAMM</name>
<dbReference type="NCBIfam" id="TIGR00252">
    <property type="entry name" value="YraN family protein"/>
    <property type="match status" value="1"/>
</dbReference>
<dbReference type="NCBIfam" id="NF009150">
    <property type="entry name" value="PRK12497.1-3"/>
    <property type="match status" value="1"/>
</dbReference>
<protein>
    <recommendedName>
        <fullName evidence="2">UPF0102 protein CRENPOLYSF1_640032</fullName>
    </recommendedName>
</protein>
<gene>
    <name evidence="3" type="ORF">CRENPOLYSF1_640032</name>
</gene>
<dbReference type="InterPro" id="IPR011856">
    <property type="entry name" value="tRNA_endonuc-like_dom_sf"/>
</dbReference>